<evidence type="ECO:0000256" key="1">
    <source>
        <dbReference type="SAM" id="MobiDB-lite"/>
    </source>
</evidence>
<comment type="caution">
    <text evidence="3">The sequence shown here is derived from an EMBL/GenBank/DDBJ whole genome shotgun (WGS) entry which is preliminary data.</text>
</comment>
<dbReference type="Proteomes" id="UP001501563">
    <property type="component" value="Unassembled WGS sequence"/>
</dbReference>
<reference evidence="4" key="2">
    <citation type="journal article" date="2019" name="Int. J. Syst. Evol. Microbiol.">
        <title>The Global Catalogue of Microorganisms (GCM) 10K type strain sequencing project: providing services to taxonomists for standard genome sequencing and annotation.</title>
        <authorList>
            <consortium name="The Broad Institute Genomics Platform"/>
            <consortium name="The Broad Institute Genome Sequencing Center for Infectious Disease"/>
            <person name="Wu L."/>
            <person name="Ma J."/>
        </authorList>
    </citation>
    <scope>NUCLEOTIDE SEQUENCE [LARGE SCALE GENOMIC DNA]</scope>
    <source>
        <strain evidence="4">JCM 16578</strain>
    </source>
</reference>
<reference evidence="3" key="1">
    <citation type="journal article" date="2014" name="Int. J. Syst. Evol. Microbiol.">
        <title>Complete genome of a new Firmicutes species belonging to the dominant human colonic microbiota ('Ruminococcus bicirculans') reveals two chromosomes and a selective capacity to utilize plant glucans.</title>
        <authorList>
            <consortium name="NISC Comparative Sequencing Program"/>
            <person name="Wegmann U."/>
            <person name="Louis P."/>
            <person name="Goesmann A."/>
            <person name="Henrissat B."/>
            <person name="Duncan S.H."/>
            <person name="Flint H.J."/>
        </authorList>
    </citation>
    <scope>NUCLEOTIDE SEQUENCE</scope>
    <source>
        <strain evidence="3">JCM 16578</strain>
    </source>
</reference>
<evidence type="ECO:0000313" key="2">
    <source>
        <dbReference type="EMBL" id="GAA3909174.1"/>
    </source>
</evidence>
<evidence type="ECO:0000313" key="4">
    <source>
        <dbReference type="Proteomes" id="UP001501563"/>
    </source>
</evidence>
<reference evidence="3" key="3">
    <citation type="submission" date="2023-12" db="EMBL/GenBank/DDBJ databases">
        <authorList>
            <person name="Sun Q."/>
            <person name="Inoue M."/>
        </authorList>
    </citation>
    <scope>NUCLEOTIDE SEQUENCE</scope>
    <source>
        <strain evidence="3">JCM 16578</strain>
    </source>
</reference>
<dbReference type="EMBL" id="BAAAZA010000082">
    <property type="protein sequence ID" value="GAA3909174.1"/>
    <property type="molecule type" value="Genomic_DNA"/>
</dbReference>
<dbReference type="EMBL" id="BAAAZA010000082">
    <property type="protein sequence ID" value="GAA3909181.1"/>
    <property type="molecule type" value="Genomic_DNA"/>
</dbReference>
<feature type="compositionally biased region" description="Polar residues" evidence="1">
    <location>
        <begin position="49"/>
        <end position="62"/>
    </location>
</feature>
<evidence type="ECO:0000313" key="3">
    <source>
        <dbReference type="EMBL" id="GAA3909181.1"/>
    </source>
</evidence>
<dbReference type="RefSeq" id="WP_345554722.1">
    <property type="nucleotide sequence ID" value="NZ_BAAAZA010000082.1"/>
</dbReference>
<feature type="compositionally biased region" description="Polar residues" evidence="1">
    <location>
        <begin position="1"/>
        <end position="23"/>
    </location>
</feature>
<protein>
    <submittedName>
        <fullName evidence="3">Uncharacterized protein</fullName>
    </submittedName>
</protein>
<gene>
    <name evidence="2" type="ORF">GCM10022207_93370</name>
    <name evidence="3" type="ORF">GCM10022207_93380</name>
</gene>
<feature type="region of interest" description="Disordered" evidence="1">
    <location>
        <begin position="1"/>
        <end position="62"/>
    </location>
</feature>
<proteinExistence type="predicted"/>
<sequence length="62" mass="6478">MATTNVPRGAANGSQARKTTSSMGDFASSLERSVGPLPERHPGLDSGVIQRTENRSASRAHA</sequence>
<name>A0ABP7LX95_9ACTN</name>
<organism evidence="3 4">
    <name type="scientific">Streptomyces lannensis</name>
    <dbReference type="NCBI Taxonomy" id="766498"/>
    <lineage>
        <taxon>Bacteria</taxon>
        <taxon>Bacillati</taxon>
        <taxon>Actinomycetota</taxon>
        <taxon>Actinomycetes</taxon>
        <taxon>Kitasatosporales</taxon>
        <taxon>Streptomycetaceae</taxon>
        <taxon>Streptomyces</taxon>
    </lineage>
</organism>
<keyword evidence="4" id="KW-1185">Reference proteome</keyword>
<accession>A0ABP7LX95</accession>